<organism evidence="2 3">
    <name type="scientific">Sediminicola arcticus</name>
    <dbReference type="NCBI Taxonomy" id="1574308"/>
    <lineage>
        <taxon>Bacteria</taxon>
        <taxon>Pseudomonadati</taxon>
        <taxon>Bacteroidota</taxon>
        <taxon>Flavobacteriia</taxon>
        <taxon>Flavobacteriales</taxon>
        <taxon>Flavobacteriaceae</taxon>
        <taxon>Sediminicola</taxon>
    </lineage>
</organism>
<name>A0ABV2SYB5_9FLAO</name>
<gene>
    <name evidence="2" type="ORF">ABXZ36_13835</name>
</gene>
<dbReference type="PANTHER" id="PTHR39624:SF2">
    <property type="entry name" value="OSMC-LIKE PROTEIN"/>
    <property type="match status" value="1"/>
</dbReference>
<dbReference type="Gene3D" id="3.30.300.20">
    <property type="match status" value="1"/>
</dbReference>
<dbReference type="RefSeq" id="WP_354616272.1">
    <property type="nucleotide sequence ID" value="NZ_JBEXAE010000007.1"/>
</dbReference>
<dbReference type="SUPFAM" id="SSF53474">
    <property type="entry name" value="alpha/beta-Hydrolases"/>
    <property type="match status" value="1"/>
</dbReference>
<accession>A0ABV2SYB5</accession>
<evidence type="ECO:0000313" key="2">
    <source>
        <dbReference type="EMBL" id="MET6991727.1"/>
    </source>
</evidence>
<feature type="domain" description="Serine aminopeptidase S33" evidence="1">
    <location>
        <begin position="47"/>
        <end position="132"/>
    </location>
</feature>
<keyword evidence="3" id="KW-1185">Reference proteome</keyword>
<reference evidence="2 3" key="1">
    <citation type="submission" date="2024-07" db="EMBL/GenBank/DDBJ databases">
        <title>The genome sequence of type strain Sediminicola arcticus GDMCC 1.2805.</title>
        <authorList>
            <person name="Liu Y."/>
        </authorList>
    </citation>
    <scope>NUCLEOTIDE SEQUENCE [LARGE SCALE GENOMIC DNA]</scope>
    <source>
        <strain evidence="2 3">GDMCC 1.2805</strain>
    </source>
</reference>
<dbReference type="PANTHER" id="PTHR39624">
    <property type="entry name" value="PROTEIN INVOLVED IN RIMO-MEDIATED BETA-METHYLTHIOLATION OF RIBOSOMAL PROTEIN S12 YCAO"/>
    <property type="match status" value="1"/>
</dbReference>
<keyword evidence="2" id="KW-0378">Hydrolase</keyword>
<dbReference type="InterPro" id="IPR036102">
    <property type="entry name" value="OsmC/Ohrsf"/>
</dbReference>
<evidence type="ECO:0000259" key="1">
    <source>
        <dbReference type="Pfam" id="PF12146"/>
    </source>
</evidence>
<proteinExistence type="predicted"/>
<comment type="caution">
    <text evidence="2">The sequence shown here is derived from an EMBL/GenBank/DDBJ whole genome shotgun (WGS) entry which is preliminary data.</text>
</comment>
<dbReference type="Proteomes" id="UP001549799">
    <property type="component" value="Unassembled WGS sequence"/>
</dbReference>
<dbReference type="InterPro" id="IPR003718">
    <property type="entry name" value="OsmC/Ohr_fam"/>
</dbReference>
<dbReference type="InterPro" id="IPR015946">
    <property type="entry name" value="KH_dom-like_a/b"/>
</dbReference>
<dbReference type="Pfam" id="PF12146">
    <property type="entry name" value="Hydrolase_4"/>
    <property type="match status" value="1"/>
</dbReference>
<dbReference type="Gene3D" id="3.40.50.1820">
    <property type="entry name" value="alpha/beta hydrolase"/>
    <property type="match status" value="1"/>
</dbReference>
<dbReference type="SUPFAM" id="SSF82784">
    <property type="entry name" value="OsmC-like"/>
    <property type="match status" value="1"/>
</dbReference>
<dbReference type="GO" id="GO:0016787">
    <property type="term" value="F:hydrolase activity"/>
    <property type="evidence" value="ECO:0007669"/>
    <property type="project" value="UniProtKB-KW"/>
</dbReference>
<evidence type="ECO:0000313" key="3">
    <source>
        <dbReference type="Proteomes" id="UP001549799"/>
    </source>
</evidence>
<dbReference type="Pfam" id="PF02566">
    <property type="entry name" value="OsmC"/>
    <property type="match status" value="1"/>
</dbReference>
<protein>
    <submittedName>
        <fullName evidence="2">Bifunctional alpha/beta hydrolase/OsmC family protein</fullName>
    </submittedName>
</protein>
<dbReference type="EMBL" id="JBEXAE010000007">
    <property type="protein sequence ID" value="MET6991727.1"/>
    <property type="molecule type" value="Genomic_DNA"/>
</dbReference>
<dbReference type="InterPro" id="IPR022742">
    <property type="entry name" value="Hydrolase_4"/>
</dbReference>
<dbReference type="InterPro" id="IPR029058">
    <property type="entry name" value="AB_hydrolase_fold"/>
</dbReference>
<sequence length="404" mass="44333">MNLQKVTFKNTEGETLVGRIELPADQQPHNFAVFAHCFSCNKNLLAVKNISRALTSKGFGVLRFDFTGLGESDGDFAETNLSRNVADLLSAASFLKESYKAPTLIIGHSLGGVAALLASEKITTIKAIATIGTPSDVNHVKGLLTNNLDEIQRTGKATINLGGRDFTIKKQFLDDLENRSLLELVQQLRIPTLFLHSPLDKIVGISHAEALYKAAHHPKSFISLDNADHLLMDKNDSEYTGEVIAAWSRKYIENRNTLTLKTKHQVIGSLDAADGFTTQMKVGSHYLTSDEPISVGGQDYGPSPHELIAAGLTACTVMTIQMYAKRKGWDLQNVEVHTSCSKSVKVGEPKEQESNATIDTFKREIKLTGKLDNKQKVRIIEIANRCPVHKTLISPSQILSVLID</sequence>